<dbReference type="OrthoDB" id="5585143at2"/>
<proteinExistence type="predicted"/>
<keyword evidence="4" id="KW-1185">Reference proteome</keyword>
<dbReference type="PROSITE" id="PS51257">
    <property type="entry name" value="PROKAR_LIPOPROTEIN"/>
    <property type="match status" value="1"/>
</dbReference>
<dbReference type="Gene3D" id="2.160.20.120">
    <property type="match status" value="1"/>
</dbReference>
<protein>
    <submittedName>
        <fullName evidence="3">Putative auto-transporter adhesin, head GIN domain</fullName>
    </submittedName>
</protein>
<evidence type="ECO:0000259" key="2">
    <source>
        <dbReference type="Pfam" id="PF10988"/>
    </source>
</evidence>
<dbReference type="InterPro" id="IPR021255">
    <property type="entry name" value="DUF2807"/>
</dbReference>
<gene>
    <name evidence="3" type="ORF">SAMN06265371_103150</name>
</gene>
<accession>A0A238WF76</accession>
<reference evidence="3 4" key="1">
    <citation type="submission" date="2017-06" db="EMBL/GenBank/DDBJ databases">
        <authorList>
            <person name="Kim H.J."/>
            <person name="Triplett B.A."/>
        </authorList>
    </citation>
    <scope>NUCLEOTIDE SEQUENCE [LARGE SCALE GENOMIC DNA]</scope>
    <source>
        <strain evidence="3 4">DSM 29150</strain>
    </source>
</reference>
<dbReference type="AlphaFoldDB" id="A0A238WF76"/>
<sequence>MKTLVKITVLITTYLIILFTTSSCMMDGLTGIKGSNNVVSEERNISSNFESIKVAQGITVYLTQGNSTEINVEADDNIIDLLITEVKNNELKIYFEKNVYRAKARNVYVTAKDISQIKTSSGAQVRSENTLQATILDLDASSGSSIKIRVNAKEIRSQASSGANLKIEGKTAVFSAKSSSGSYIKANGLKTTNANVKASSGANMHINVSGQLTAKASSGGSINYEGNPKDIDKDTSSGGSISSN</sequence>
<feature type="region of interest" description="Disordered" evidence="1">
    <location>
        <begin position="217"/>
        <end position="244"/>
    </location>
</feature>
<evidence type="ECO:0000256" key="1">
    <source>
        <dbReference type="SAM" id="MobiDB-lite"/>
    </source>
</evidence>
<dbReference type="EMBL" id="FZNT01000003">
    <property type="protein sequence ID" value="SNR45088.1"/>
    <property type="molecule type" value="Genomic_DNA"/>
</dbReference>
<organism evidence="3 4">
    <name type="scientific">Lutibacter agarilyticus</name>
    <dbReference type="NCBI Taxonomy" id="1109740"/>
    <lineage>
        <taxon>Bacteria</taxon>
        <taxon>Pseudomonadati</taxon>
        <taxon>Bacteroidota</taxon>
        <taxon>Flavobacteriia</taxon>
        <taxon>Flavobacteriales</taxon>
        <taxon>Flavobacteriaceae</taxon>
        <taxon>Lutibacter</taxon>
    </lineage>
</organism>
<dbReference type="RefSeq" id="WP_089380825.1">
    <property type="nucleotide sequence ID" value="NZ_FZNT01000003.1"/>
</dbReference>
<dbReference type="Proteomes" id="UP000198384">
    <property type="component" value="Unassembled WGS sequence"/>
</dbReference>
<name>A0A238WF76_9FLAO</name>
<dbReference type="Pfam" id="PF10988">
    <property type="entry name" value="DUF2807"/>
    <property type="match status" value="1"/>
</dbReference>
<evidence type="ECO:0000313" key="4">
    <source>
        <dbReference type="Proteomes" id="UP000198384"/>
    </source>
</evidence>
<evidence type="ECO:0000313" key="3">
    <source>
        <dbReference type="EMBL" id="SNR45088.1"/>
    </source>
</evidence>
<feature type="domain" description="Putative auto-transporter adhesin head GIN" evidence="2">
    <location>
        <begin position="48"/>
        <end position="228"/>
    </location>
</feature>